<dbReference type="CDD" id="cd01575">
    <property type="entry name" value="PBP1_GntR"/>
    <property type="match status" value="1"/>
</dbReference>
<dbReference type="Pfam" id="PF00356">
    <property type="entry name" value="LacI"/>
    <property type="match status" value="1"/>
</dbReference>
<dbReference type="InterPro" id="IPR028082">
    <property type="entry name" value="Peripla_BP_I"/>
</dbReference>
<dbReference type="InterPro" id="IPR046335">
    <property type="entry name" value="LacI/GalR-like_sensor"/>
</dbReference>
<evidence type="ECO:0000256" key="2">
    <source>
        <dbReference type="ARBA" id="ARBA00023125"/>
    </source>
</evidence>
<dbReference type="SUPFAM" id="SSF47413">
    <property type="entry name" value="lambda repressor-like DNA-binding domains"/>
    <property type="match status" value="1"/>
</dbReference>
<dbReference type="SMART" id="SM00354">
    <property type="entry name" value="HTH_LACI"/>
    <property type="match status" value="1"/>
</dbReference>
<dbReference type="EMBL" id="JAVDRD010000005">
    <property type="protein sequence ID" value="MDR6511240.1"/>
    <property type="molecule type" value="Genomic_DNA"/>
</dbReference>
<dbReference type="Pfam" id="PF13377">
    <property type="entry name" value="Peripla_BP_3"/>
    <property type="match status" value="1"/>
</dbReference>
<evidence type="ECO:0000259" key="4">
    <source>
        <dbReference type="PROSITE" id="PS50932"/>
    </source>
</evidence>
<keyword evidence="1" id="KW-0805">Transcription regulation</keyword>
<name>A0ABU1MLN6_9SPHN</name>
<keyword evidence="2" id="KW-0238">DNA-binding</keyword>
<gene>
    <name evidence="5" type="ORF">J2792_002112</name>
</gene>
<evidence type="ECO:0000313" key="5">
    <source>
        <dbReference type="EMBL" id="MDR6511240.1"/>
    </source>
</evidence>
<reference evidence="5 6" key="1">
    <citation type="submission" date="2023-07" db="EMBL/GenBank/DDBJ databases">
        <title>Sorghum-associated microbial communities from plants grown in Nebraska, USA.</title>
        <authorList>
            <person name="Schachtman D."/>
        </authorList>
    </citation>
    <scope>NUCLEOTIDE SEQUENCE [LARGE SCALE GENOMIC DNA]</scope>
    <source>
        <strain evidence="5 6">DS1027</strain>
    </source>
</reference>
<proteinExistence type="predicted"/>
<sequence length="336" mass="35901">MATMVRPSTRNPKLDDVAARAGVSTATVSRFLNNPDIVAASTAVRIRAAIEEMQYVPNLLAGGLASSRSKMVAVLIPHLVDSLFDRTIETMVEELNAGGTMVMLALTGTAAGRTEAMIRAAMGRQVDAIVSTAPISAETTALIQHFPGLFVQIWDLPAEPPGIAVGFSHVEIGHNLARFIYERGYRRPALVSAELGRARLRRDGFVQGWEAHSDTPVKEIAVDSPSRFGHARRVFAELRRQPERPDVVVCGSDSLAQGIIVEANAAGLKVPDQLAVVGFGNASVASDMRPTITTVEIDGAQIAREVNAAVRSHVSGVAPKQRSVNVGFRIIARESA</sequence>
<dbReference type="InterPro" id="IPR000843">
    <property type="entry name" value="HTH_LacI"/>
</dbReference>
<accession>A0ABU1MLN6</accession>
<keyword evidence="6" id="KW-1185">Reference proteome</keyword>
<comment type="caution">
    <text evidence="5">The sequence shown here is derived from an EMBL/GenBank/DDBJ whole genome shotgun (WGS) entry which is preliminary data.</text>
</comment>
<keyword evidence="3" id="KW-0804">Transcription</keyword>
<dbReference type="PROSITE" id="PS00356">
    <property type="entry name" value="HTH_LACI_1"/>
    <property type="match status" value="1"/>
</dbReference>
<dbReference type="SUPFAM" id="SSF53822">
    <property type="entry name" value="Periplasmic binding protein-like I"/>
    <property type="match status" value="1"/>
</dbReference>
<organism evidence="5 6">
    <name type="scientific">Novosphingobium capsulatum</name>
    <dbReference type="NCBI Taxonomy" id="13688"/>
    <lineage>
        <taxon>Bacteria</taxon>
        <taxon>Pseudomonadati</taxon>
        <taxon>Pseudomonadota</taxon>
        <taxon>Alphaproteobacteria</taxon>
        <taxon>Sphingomonadales</taxon>
        <taxon>Sphingomonadaceae</taxon>
        <taxon>Novosphingobium</taxon>
    </lineage>
</organism>
<dbReference type="CDD" id="cd01392">
    <property type="entry name" value="HTH_LacI"/>
    <property type="match status" value="1"/>
</dbReference>
<dbReference type="PANTHER" id="PTHR30146:SF33">
    <property type="entry name" value="TRANSCRIPTIONAL REGULATOR"/>
    <property type="match status" value="1"/>
</dbReference>
<feature type="domain" description="HTH lacI-type" evidence="4">
    <location>
        <begin position="12"/>
        <end position="66"/>
    </location>
</feature>
<dbReference type="Gene3D" id="3.40.50.2300">
    <property type="match status" value="2"/>
</dbReference>
<dbReference type="PANTHER" id="PTHR30146">
    <property type="entry name" value="LACI-RELATED TRANSCRIPTIONAL REPRESSOR"/>
    <property type="match status" value="1"/>
</dbReference>
<protein>
    <submittedName>
        <fullName evidence="5">LacI family gluconate utilization system Gnt-I transcriptional repressor</fullName>
    </submittedName>
</protein>
<dbReference type="Proteomes" id="UP001184150">
    <property type="component" value="Unassembled WGS sequence"/>
</dbReference>
<evidence type="ECO:0000313" key="6">
    <source>
        <dbReference type="Proteomes" id="UP001184150"/>
    </source>
</evidence>
<evidence type="ECO:0000256" key="1">
    <source>
        <dbReference type="ARBA" id="ARBA00023015"/>
    </source>
</evidence>
<dbReference type="PROSITE" id="PS50932">
    <property type="entry name" value="HTH_LACI_2"/>
    <property type="match status" value="1"/>
</dbReference>
<evidence type="ECO:0000256" key="3">
    <source>
        <dbReference type="ARBA" id="ARBA00023163"/>
    </source>
</evidence>
<dbReference type="InterPro" id="IPR010982">
    <property type="entry name" value="Lambda_DNA-bd_dom_sf"/>
</dbReference>
<dbReference type="Gene3D" id="1.10.260.40">
    <property type="entry name" value="lambda repressor-like DNA-binding domains"/>
    <property type="match status" value="1"/>
</dbReference>